<keyword evidence="2" id="KW-0472">Membrane</keyword>
<reference evidence="3" key="2">
    <citation type="submission" date="2021-01" db="EMBL/GenBank/DDBJ databases">
        <authorList>
            <person name="Schikora-Tamarit M.A."/>
        </authorList>
    </citation>
    <scope>NUCLEOTIDE SEQUENCE</scope>
    <source>
        <strain evidence="3">CBS2887</strain>
    </source>
</reference>
<accession>A0A9P8TMZ2</accession>
<reference evidence="3" key="1">
    <citation type="journal article" date="2021" name="Open Biol.">
        <title>Shared evolutionary footprints suggest mitochondrial oxidative damage underlies multiple complex I losses in fungi.</title>
        <authorList>
            <person name="Schikora-Tamarit M.A."/>
            <person name="Marcet-Houben M."/>
            <person name="Nosek J."/>
            <person name="Gabaldon T."/>
        </authorList>
    </citation>
    <scope>NUCLEOTIDE SEQUENCE</scope>
    <source>
        <strain evidence="3">CBS2887</strain>
    </source>
</reference>
<feature type="region of interest" description="Disordered" evidence="1">
    <location>
        <begin position="77"/>
        <end position="96"/>
    </location>
</feature>
<keyword evidence="2" id="KW-0812">Transmembrane</keyword>
<dbReference type="EMBL" id="JAEUBG010001919">
    <property type="protein sequence ID" value="KAH3685548.1"/>
    <property type="molecule type" value="Genomic_DNA"/>
</dbReference>
<evidence type="ECO:0000256" key="1">
    <source>
        <dbReference type="SAM" id="MobiDB-lite"/>
    </source>
</evidence>
<feature type="region of interest" description="Disordered" evidence="1">
    <location>
        <begin position="1"/>
        <end position="26"/>
    </location>
</feature>
<name>A0A9P8TMZ2_WICPI</name>
<keyword evidence="2" id="KW-1133">Transmembrane helix</keyword>
<organism evidence="3 4">
    <name type="scientific">Wickerhamomyces pijperi</name>
    <name type="common">Yeast</name>
    <name type="synonym">Pichia pijperi</name>
    <dbReference type="NCBI Taxonomy" id="599730"/>
    <lineage>
        <taxon>Eukaryota</taxon>
        <taxon>Fungi</taxon>
        <taxon>Dikarya</taxon>
        <taxon>Ascomycota</taxon>
        <taxon>Saccharomycotina</taxon>
        <taxon>Saccharomycetes</taxon>
        <taxon>Phaffomycetales</taxon>
        <taxon>Wickerhamomycetaceae</taxon>
        <taxon>Wickerhamomyces</taxon>
    </lineage>
</organism>
<dbReference type="Proteomes" id="UP000774326">
    <property type="component" value="Unassembled WGS sequence"/>
</dbReference>
<keyword evidence="4" id="KW-1185">Reference proteome</keyword>
<evidence type="ECO:0000313" key="4">
    <source>
        <dbReference type="Proteomes" id="UP000774326"/>
    </source>
</evidence>
<feature type="compositionally biased region" description="Polar residues" evidence="1">
    <location>
        <begin position="15"/>
        <end position="26"/>
    </location>
</feature>
<evidence type="ECO:0000313" key="3">
    <source>
        <dbReference type="EMBL" id="KAH3685548.1"/>
    </source>
</evidence>
<sequence>MGLNSKVPIRHPTDHSTLQMPTISPSKEPISHSSTLWILLICTIGFLLFKRKTRELPKSKPSLQVTEPSTKQVLQTRVLQSSARNTSANPSGGKINQLNSVNQLRIDIEQRFQEKR</sequence>
<comment type="caution">
    <text evidence="3">The sequence shown here is derived from an EMBL/GenBank/DDBJ whole genome shotgun (WGS) entry which is preliminary data.</text>
</comment>
<evidence type="ECO:0000256" key="2">
    <source>
        <dbReference type="SAM" id="Phobius"/>
    </source>
</evidence>
<feature type="transmembrane region" description="Helical" evidence="2">
    <location>
        <begin position="30"/>
        <end position="49"/>
    </location>
</feature>
<proteinExistence type="predicted"/>
<protein>
    <submittedName>
        <fullName evidence="3">Uncharacterized protein</fullName>
    </submittedName>
</protein>
<dbReference type="AlphaFoldDB" id="A0A9P8TMZ2"/>
<gene>
    <name evidence="3" type="ORF">WICPIJ_003474</name>
</gene>